<evidence type="ECO:0000256" key="1">
    <source>
        <dbReference type="ARBA" id="ARBA00004571"/>
    </source>
</evidence>
<comment type="subcellular location">
    <subcellularLocation>
        <location evidence="1 7">Cell outer membrane</location>
        <topology evidence="1 7">Multi-pass membrane protein</topology>
    </subcellularLocation>
</comment>
<evidence type="ECO:0000256" key="4">
    <source>
        <dbReference type="ARBA" id="ARBA00022692"/>
    </source>
</evidence>
<keyword evidence="2 7" id="KW-0813">Transport</keyword>
<gene>
    <name evidence="9" type="ORF">DR864_15050</name>
</gene>
<evidence type="ECO:0000256" key="3">
    <source>
        <dbReference type="ARBA" id="ARBA00022452"/>
    </source>
</evidence>
<dbReference type="InterPro" id="IPR012910">
    <property type="entry name" value="Plug_dom"/>
</dbReference>
<comment type="similarity">
    <text evidence="7">Belongs to the TonB-dependent receptor family.</text>
</comment>
<dbReference type="KEGG" id="run:DR864_15050"/>
<accession>A0A344TK00</accession>
<dbReference type="InterPro" id="IPR037066">
    <property type="entry name" value="Plug_dom_sf"/>
</dbReference>
<dbReference type="InterPro" id="IPR036942">
    <property type="entry name" value="Beta-barrel_TonB_sf"/>
</dbReference>
<evidence type="ECO:0000256" key="2">
    <source>
        <dbReference type="ARBA" id="ARBA00022448"/>
    </source>
</evidence>
<dbReference type="AlphaFoldDB" id="A0A344TK00"/>
<dbReference type="GO" id="GO:0009279">
    <property type="term" value="C:cell outer membrane"/>
    <property type="evidence" value="ECO:0007669"/>
    <property type="project" value="UniProtKB-SubCell"/>
</dbReference>
<dbReference type="InterPro" id="IPR008969">
    <property type="entry name" value="CarboxyPept-like_regulatory"/>
</dbReference>
<keyword evidence="9" id="KW-0675">Receptor</keyword>
<keyword evidence="3 7" id="KW-1134">Transmembrane beta strand</keyword>
<dbReference type="SUPFAM" id="SSF49464">
    <property type="entry name" value="Carboxypeptidase regulatory domain-like"/>
    <property type="match status" value="1"/>
</dbReference>
<evidence type="ECO:0000259" key="8">
    <source>
        <dbReference type="Pfam" id="PF07715"/>
    </source>
</evidence>
<dbReference type="EMBL" id="CP030850">
    <property type="protein sequence ID" value="AXE18971.1"/>
    <property type="molecule type" value="Genomic_DNA"/>
</dbReference>
<dbReference type="Proteomes" id="UP000251993">
    <property type="component" value="Chromosome"/>
</dbReference>
<dbReference type="Gene3D" id="2.60.40.1120">
    <property type="entry name" value="Carboxypeptidase-like, regulatory domain"/>
    <property type="match status" value="1"/>
</dbReference>
<evidence type="ECO:0000256" key="6">
    <source>
        <dbReference type="ARBA" id="ARBA00023237"/>
    </source>
</evidence>
<evidence type="ECO:0000256" key="5">
    <source>
        <dbReference type="ARBA" id="ARBA00023136"/>
    </source>
</evidence>
<dbReference type="NCBIfam" id="TIGR04057">
    <property type="entry name" value="SusC_RagA_signa"/>
    <property type="match status" value="1"/>
</dbReference>
<sequence>MNTKILYLTKMKHYLPVIAAWLLSLQTVLAQRVVTGSVMGDDNNEPLVGASILVAGTTIGTTANGEGKFSISVPDNATTLKVSFIGYTTKEVSITGINTVNVSLTPGGALGEVVVVGYTTQRKEDLTGSVAVVELAPIKNNSSGNPMQSLQGRVPGLYIERDGSPNGSNSRILIRGANTLGNNDPLYVIDGIPTTRPEVFQNMNPANIESIQVLKDASAESIYGARASNGVIIVTTKNGGNTNGKIEFQFNSSVSAQSEKSMRFKMLNAVDRGRALWQASVNDGQDPAAGYGEIYDFNWNKNFSNPVLTGVTVKPFVGGDPNTPAGDTDWQDVMYKTGIVTRNDFTASYGTKTSSLEVNLGHLKNTGMLRFTNYDRLSGSINALTRAFDDKVRFGINLRVANSNETLTATDLGGATTTSLAVTLVPTIPVFQKDGVTYAGASGAGYSDRNNPLHMQDIAKWNNANRLSTFGNIFVEIQPIKNLFFKSNLGADDARFLNKVITPTFSEGAFNRTTNSLFFDQNHFLSTTWSNTLRYNWDLNDKNHFKFLVGTEYIKTDLNLQTTKKEGFALQTEDYFTLNAGTGNTTVTGGSTGHRLLSQFARVDYNFSDKYLVAVTIRRDGSSRFGTDNRYGIFPAASLGWRIDQEEFMKNNSLFSELKVRIGAGRVGNQQIGDLARFGLFDTRYGTTQAQLVGGFWEQYMNIGTAYALSGANTGTLPSGFVQTQAANSALKWETTDEINVGTDFAILNNRIFGSFDYFTRKTSGILITPPVASALGEGQSKAVNGASKSNKGWEFVLGYRGMTQRDLKYNVVANFTHFRDRITELPENVRPAYAGNLVNTIIGHSQFDIFGYKTNGLFQSQAEVDAAPVQVGAGPGRIRYVDINNDNRIDDLDRTWIGTTLPALEYGLRVDLTYKKFDVSIFGSGVAGRKGFDVYTLFNNLMKGRENVGPGVFDAWTPQNTNTNVPALTLKDNNGEGRTSDYFIVNTSYFKMRNIQLGYSINAKGVFTRLRVYAMAENLFWFKSKNYLSPDPERIDLGPVPIPKTFTFGVNASF</sequence>
<dbReference type="NCBIfam" id="TIGR04056">
    <property type="entry name" value="OMP_RagA_SusC"/>
    <property type="match status" value="1"/>
</dbReference>
<dbReference type="InterPro" id="IPR023996">
    <property type="entry name" value="TonB-dep_OMP_SusC/RagA"/>
</dbReference>
<dbReference type="Gene3D" id="2.40.170.20">
    <property type="entry name" value="TonB-dependent receptor, beta-barrel domain"/>
    <property type="match status" value="1"/>
</dbReference>
<protein>
    <submittedName>
        <fullName evidence="9">TonB-dependent receptor</fullName>
    </submittedName>
</protein>
<keyword evidence="4 7" id="KW-0812">Transmembrane</keyword>
<dbReference type="Pfam" id="PF07715">
    <property type="entry name" value="Plug"/>
    <property type="match status" value="1"/>
</dbReference>
<dbReference type="SUPFAM" id="SSF56935">
    <property type="entry name" value="Porins"/>
    <property type="match status" value="1"/>
</dbReference>
<organism evidence="9 10">
    <name type="scientific">Runella rosea</name>
    <dbReference type="NCBI Taxonomy" id="2259595"/>
    <lineage>
        <taxon>Bacteria</taxon>
        <taxon>Pseudomonadati</taxon>
        <taxon>Bacteroidota</taxon>
        <taxon>Cytophagia</taxon>
        <taxon>Cytophagales</taxon>
        <taxon>Spirosomataceae</taxon>
        <taxon>Runella</taxon>
    </lineage>
</organism>
<dbReference type="InterPro" id="IPR023997">
    <property type="entry name" value="TonB-dep_OMP_SusC/RagA_CS"/>
</dbReference>
<dbReference type="PROSITE" id="PS52016">
    <property type="entry name" value="TONB_DEPENDENT_REC_3"/>
    <property type="match status" value="1"/>
</dbReference>
<keyword evidence="6 7" id="KW-0998">Cell outer membrane</keyword>
<feature type="domain" description="TonB-dependent receptor plug" evidence="8">
    <location>
        <begin position="123"/>
        <end position="231"/>
    </location>
</feature>
<name>A0A344TK00_9BACT</name>
<keyword evidence="5 7" id="KW-0472">Membrane</keyword>
<reference evidence="9 10" key="1">
    <citation type="submission" date="2018-07" db="EMBL/GenBank/DDBJ databases">
        <title>Genome sequencing of Runella.</title>
        <authorList>
            <person name="Baek M.-G."/>
            <person name="Yi H."/>
        </authorList>
    </citation>
    <scope>NUCLEOTIDE SEQUENCE [LARGE SCALE GENOMIC DNA]</scope>
    <source>
        <strain evidence="9 10">HYN0085</strain>
    </source>
</reference>
<dbReference type="Gene3D" id="2.170.130.10">
    <property type="entry name" value="TonB-dependent receptor, plug domain"/>
    <property type="match status" value="1"/>
</dbReference>
<proteinExistence type="inferred from homology"/>
<evidence type="ECO:0000313" key="9">
    <source>
        <dbReference type="EMBL" id="AXE18971.1"/>
    </source>
</evidence>
<dbReference type="InterPro" id="IPR039426">
    <property type="entry name" value="TonB-dep_rcpt-like"/>
</dbReference>
<keyword evidence="10" id="KW-1185">Reference proteome</keyword>
<dbReference type="Pfam" id="PF13715">
    <property type="entry name" value="CarbopepD_reg_2"/>
    <property type="match status" value="1"/>
</dbReference>
<dbReference type="RefSeq" id="WP_114067752.1">
    <property type="nucleotide sequence ID" value="NZ_CP030850.1"/>
</dbReference>
<evidence type="ECO:0000313" key="10">
    <source>
        <dbReference type="Proteomes" id="UP000251993"/>
    </source>
</evidence>
<evidence type="ECO:0000256" key="7">
    <source>
        <dbReference type="PROSITE-ProRule" id="PRU01360"/>
    </source>
</evidence>
<dbReference type="OrthoDB" id="9768177at2"/>